<dbReference type="PANTHER" id="PTHR22789:SF0">
    <property type="entry name" value="3-OXO-TETRONATE 4-PHOSPHATE DECARBOXYLASE-RELATED"/>
    <property type="match status" value="1"/>
</dbReference>
<feature type="region of interest" description="Disordered" evidence="3">
    <location>
        <begin position="205"/>
        <end position="224"/>
    </location>
</feature>
<dbReference type="SMART" id="SM01007">
    <property type="entry name" value="Aldolase_II"/>
    <property type="match status" value="1"/>
</dbReference>
<feature type="compositionally biased region" description="Basic and acidic residues" evidence="3">
    <location>
        <begin position="206"/>
        <end position="224"/>
    </location>
</feature>
<keyword evidence="6" id="KW-1185">Reference proteome</keyword>
<dbReference type="SUPFAM" id="SSF53639">
    <property type="entry name" value="AraD/HMP-PK domain-like"/>
    <property type="match status" value="1"/>
</dbReference>
<dbReference type="EMBL" id="JAHKNI010000009">
    <property type="protein sequence ID" value="MBU3064983.1"/>
    <property type="molecule type" value="Genomic_DNA"/>
</dbReference>
<sequence>MPEFEEERAAVAAAARRLAEAGLLIRTAGNVSLRVSGGCVAVTATGIRLAEARAEHVTIVDGDGRVVAGEFAPTSELELHLGVYANHEAAAVVHTHSVQATALGLVVDEVPVVHYQQLPLGGAIPVAPFAAFGTAELARNVLTALRAKRAALMANHGAVALGSDLDDAVENILLVEWICEIYRTAASLGPVRALDPDQQRAALEAAARRDYGTPKRLDGRPVER</sequence>
<dbReference type="InterPro" id="IPR050197">
    <property type="entry name" value="Aldolase_class_II_sugar_metab"/>
</dbReference>
<organism evidence="5 6">
    <name type="scientific">Nocardia albiluteola</name>
    <dbReference type="NCBI Taxonomy" id="2842303"/>
    <lineage>
        <taxon>Bacteria</taxon>
        <taxon>Bacillati</taxon>
        <taxon>Actinomycetota</taxon>
        <taxon>Actinomycetes</taxon>
        <taxon>Mycobacteriales</taxon>
        <taxon>Nocardiaceae</taxon>
        <taxon>Nocardia</taxon>
    </lineage>
</organism>
<keyword evidence="2" id="KW-0456">Lyase</keyword>
<evidence type="ECO:0000259" key="4">
    <source>
        <dbReference type="SMART" id="SM01007"/>
    </source>
</evidence>
<dbReference type="Gene3D" id="3.40.225.10">
    <property type="entry name" value="Class II aldolase/adducin N-terminal domain"/>
    <property type="match status" value="1"/>
</dbReference>
<dbReference type="Proteomes" id="UP000733379">
    <property type="component" value="Unassembled WGS sequence"/>
</dbReference>
<accession>A0ABS6B3U1</accession>
<reference evidence="5 6" key="1">
    <citation type="submission" date="2021-06" db="EMBL/GenBank/DDBJ databases">
        <title>Actinomycetes sequencing.</title>
        <authorList>
            <person name="Shan Q."/>
        </authorList>
    </citation>
    <scope>NUCLEOTIDE SEQUENCE [LARGE SCALE GENOMIC DNA]</scope>
    <source>
        <strain evidence="5 6">NEAU-G5</strain>
    </source>
</reference>
<name>A0ABS6B3U1_9NOCA</name>
<comment type="caution">
    <text evidence="5">The sequence shown here is derived from an EMBL/GenBank/DDBJ whole genome shotgun (WGS) entry which is preliminary data.</text>
</comment>
<dbReference type="RefSeq" id="WP_215920680.1">
    <property type="nucleotide sequence ID" value="NZ_JAHKNI010000009.1"/>
</dbReference>
<keyword evidence="1" id="KW-0479">Metal-binding</keyword>
<feature type="domain" description="Class II aldolase/adducin N-terminal" evidence="4">
    <location>
        <begin position="9"/>
        <end position="183"/>
    </location>
</feature>
<evidence type="ECO:0000313" key="5">
    <source>
        <dbReference type="EMBL" id="MBU3064983.1"/>
    </source>
</evidence>
<dbReference type="PANTHER" id="PTHR22789">
    <property type="entry name" value="FUCULOSE PHOSPHATE ALDOLASE"/>
    <property type="match status" value="1"/>
</dbReference>
<proteinExistence type="predicted"/>
<dbReference type="Pfam" id="PF00596">
    <property type="entry name" value="Aldolase_II"/>
    <property type="match status" value="1"/>
</dbReference>
<evidence type="ECO:0000256" key="1">
    <source>
        <dbReference type="ARBA" id="ARBA00022723"/>
    </source>
</evidence>
<dbReference type="InterPro" id="IPR036409">
    <property type="entry name" value="Aldolase_II/adducin_N_sf"/>
</dbReference>
<evidence type="ECO:0000256" key="3">
    <source>
        <dbReference type="SAM" id="MobiDB-lite"/>
    </source>
</evidence>
<gene>
    <name evidence="5" type="ORF">KO481_26060</name>
</gene>
<dbReference type="InterPro" id="IPR001303">
    <property type="entry name" value="Aldolase_II/adducin_N"/>
</dbReference>
<protein>
    <submittedName>
        <fullName evidence="5">Class II aldolase/adducin family protein</fullName>
    </submittedName>
</protein>
<evidence type="ECO:0000313" key="6">
    <source>
        <dbReference type="Proteomes" id="UP000733379"/>
    </source>
</evidence>
<evidence type="ECO:0000256" key="2">
    <source>
        <dbReference type="ARBA" id="ARBA00023239"/>
    </source>
</evidence>